<dbReference type="AlphaFoldDB" id="A0A0B0EGX2"/>
<comment type="caution">
    <text evidence="1">The sequence shown here is derived from an EMBL/GenBank/DDBJ whole genome shotgun (WGS) entry which is preliminary data.</text>
</comment>
<dbReference type="Gene3D" id="2.60.120.10">
    <property type="entry name" value="Jelly Rolls"/>
    <property type="match status" value="1"/>
</dbReference>
<protein>
    <recommendedName>
        <fullName evidence="3">Cyclic nucleotide-binding domain-containing protein</fullName>
    </recommendedName>
</protein>
<evidence type="ECO:0000313" key="2">
    <source>
        <dbReference type="Proteomes" id="UP000030652"/>
    </source>
</evidence>
<dbReference type="SUPFAM" id="SSF51206">
    <property type="entry name" value="cAMP-binding domain-like"/>
    <property type="match status" value="1"/>
</dbReference>
<dbReference type="EMBL" id="JRYO01000135">
    <property type="protein sequence ID" value="KHE92332.1"/>
    <property type="molecule type" value="Genomic_DNA"/>
</dbReference>
<dbReference type="Proteomes" id="UP000030652">
    <property type="component" value="Unassembled WGS sequence"/>
</dbReference>
<dbReference type="InterPro" id="IPR018490">
    <property type="entry name" value="cNMP-bd_dom_sf"/>
</dbReference>
<name>A0A0B0EGX2_9BACT</name>
<evidence type="ECO:0008006" key="3">
    <source>
        <dbReference type="Google" id="ProtNLM"/>
    </source>
</evidence>
<sequence length="91" mass="10283">MENITPLPFFAIFYAFLPGVLLEQSFILQNTSTLEHCTRVAICRAVTPCALCELTRRDFEIIIAANPSIYDAVHKTGHERASKLNKDRDKS</sequence>
<gene>
    <name evidence="1" type="ORF">SCABRO_01889</name>
</gene>
<dbReference type="InterPro" id="IPR014710">
    <property type="entry name" value="RmlC-like_jellyroll"/>
</dbReference>
<organism evidence="1 2">
    <name type="scientific">Candidatus Scalindua brodae</name>
    <dbReference type="NCBI Taxonomy" id="237368"/>
    <lineage>
        <taxon>Bacteria</taxon>
        <taxon>Pseudomonadati</taxon>
        <taxon>Planctomycetota</taxon>
        <taxon>Candidatus Brocadiia</taxon>
        <taxon>Candidatus Brocadiales</taxon>
        <taxon>Candidatus Scalinduaceae</taxon>
        <taxon>Candidatus Scalindua</taxon>
    </lineage>
</organism>
<reference evidence="1 2" key="1">
    <citation type="submission" date="2014-10" db="EMBL/GenBank/DDBJ databases">
        <title>Draft genome of anammox bacterium scalindua brodae, obtained using differential coverage binning of sequence data from two enrichment reactors.</title>
        <authorList>
            <person name="Speth D.R."/>
            <person name="Russ L."/>
            <person name="Kartal B."/>
            <person name="Op den Camp H.J."/>
            <person name="Dutilh B.E."/>
            <person name="Jetten M.S."/>
        </authorList>
    </citation>
    <scope>NUCLEOTIDE SEQUENCE [LARGE SCALE GENOMIC DNA]</scope>
    <source>
        <strain evidence="1">RU1</strain>
    </source>
</reference>
<accession>A0A0B0EGX2</accession>
<evidence type="ECO:0000313" key="1">
    <source>
        <dbReference type="EMBL" id="KHE92332.1"/>
    </source>
</evidence>
<proteinExistence type="predicted"/>